<reference evidence="2 3" key="2">
    <citation type="submission" date="2018-11" db="EMBL/GenBank/DDBJ databases">
        <authorList>
            <consortium name="Pathogen Informatics"/>
        </authorList>
    </citation>
    <scope>NUCLEOTIDE SEQUENCE [LARGE SCALE GENOMIC DNA]</scope>
</reference>
<dbReference type="AlphaFoldDB" id="A0A0R3WG27"/>
<feature type="region of interest" description="Disordered" evidence="1">
    <location>
        <begin position="1"/>
        <end position="55"/>
    </location>
</feature>
<feature type="region of interest" description="Disordered" evidence="1">
    <location>
        <begin position="67"/>
        <end position="90"/>
    </location>
</feature>
<reference evidence="4" key="1">
    <citation type="submission" date="2017-02" db="UniProtKB">
        <authorList>
            <consortium name="WormBaseParasite"/>
        </authorList>
    </citation>
    <scope>IDENTIFICATION</scope>
</reference>
<name>A0A0R3WG27_TAEAS</name>
<sequence>MDEDFPPLPQASGSTSAVADSAAGRGWGPRSGPSTSSATATLSSTTTSMESPNITFEESLRGIWARSPSGPWSRGSIGQPSGDSPTILPDDMIDNQYGMLGFLRLTETDSSLQVYAPGFNLASIDTEQWPPPGYNRGWRYHKTMKRWLKPLPNNEAVPGGEAGHGYYYCWDPSECQAEVKQMQICDTDLDDTPTTYQLSSRTLNARVQFMSPRSQQQRYQ</sequence>
<dbReference type="STRING" id="60517.A0A0R3WG27"/>
<evidence type="ECO:0000313" key="3">
    <source>
        <dbReference type="Proteomes" id="UP000282613"/>
    </source>
</evidence>
<protein>
    <submittedName>
        <fullName evidence="4">NOT2_3_5 domain-containing protein</fullName>
    </submittedName>
</protein>
<gene>
    <name evidence="2" type="ORF">TASK_LOCUS9821</name>
</gene>
<keyword evidence="3" id="KW-1185">Reference proteome</keyword>
<dbReference type="Proteomes" id="UP000282613">
    <property type="component" value="Unassembled WGS sequence"/>
</dbReference>
<proteinExistence type="predicted"/>
<dbReference type="OrthoDB" id="25391at2759"/>
<dbReference type="EMBL" id="UYRS01019534">
    <property type="protein sequence ID" value="VDK45856.1"/>
    <property type="molecule type" value="Genomic_DNA"/>
</dbReference>
<dbReference type="InterPro" id="IPR038635">
    <property type="entry name" value="CCR4-NOT_su2/3/5_C_sf"/>
</dbReference>
<accession>A0A0R3WG27</accession>
<organism evidence="4">
    <name type="scientific">Taenia asiatica</name>
    <name type="common">Asian tapeworm</name>
    <dbReference type="NCBI Taxonomy" id="60517"/>
    <lineage>
        <taxon>Eukaryota</taxon>
        <taxon>Metazoa</taxon>
        <taxon>Spiralia</taxon>
        <taxon>Lophotrochozoa</taxon>
        <taxon>Platyhelminthes</taxon>
        <taxon>Cestoda</taxon>
        <taxon>Eucestoda</taxon>
        <taxon>Cyclophyllidea</taxon>
        <taxon>Taeniidae</taxon>
        <taxon>Taenia</taxon>
    </lineage>
</organism>
<evidence type="ECO:0000313" key="2">
    <source>
        <dbReference type="EMBL" id="VDK45856.1"/>
    </source>
</evidence>
<evidence type="ECO:0000256" key="1">
    <source>
        <dbReference type="SAM" id="MobiDB-lite"/>
    </source>
</evidence>
<dbReference type="WBParaSite" id="TASK_0000982001-mRNA-1">
    <property type="protein sequence ID" value="TASK_0000982001-mRNA-1"/>
    <property type="gene ID" value="TASK_0000982001"/>
</dbReference>
<evidence type="ECO:0000313" key="4">
    <source>
        <dbReference type="WBParaSite" id="TASK_0000982001-mRNA-1"/>
    </source>
</evidence>
<dbReference type="Gene3D" id="2.30.30.1020">
    <property type="entry name" value="CCR4-NOT complex subunit 2/3/5, C-terminal domain"/>
    <property type="match status" value="1"/>
</dbReference>
<feature type="compositionally biased region" description="Low complexity" evidence="1">
    <location>
        <begin position="34"/>
        <end position="48"/>
    </location>
</feature>